<evidence type="ECO:0000313" key="2">
    <source>
        <dbReference type="Proteomes" id="UP000242662"/>
    </source>
</evidence>
<dbReference type="STRING" id="1464122.SAMN05421737_106128"/>
<protein>
    <recommendedName>
        <fullName evidence="3">YtkA-like</fullName>
    </recommendedName>
</protein>
<proteinExistence type="predicted"/>
<keyword evidence="2" id="KW-1185">Reference proteome</keyword>
<dbReference type="EMBL" id="FMYM01000006">
    <property type="protein sequence ID" value="SDC23615.1"/>
    <property type="molecule type" value="Genomic_DNA"/>
</dbReference>
<organism evidence="1 2">
    <name type="scientific">Shouchella lonarensis</name>
    <dbReference type="NCBI Taxonomy" id="1464122"/>
    <lineage>
        <taxon>Bacteria</taxon>
        <taxon>Bacillati</taxon>
        <taxon>Bacillota</taxon>
        <taxon>Bacilli</taxon>
        <taxon>Bacillales</taxon>
        <taxon>Bacillaceae</taxon>
        <taxon>Shouchella</taxon>
    </lineage>
</organism>
<gene>
    <name evidence="1" type="ORF">SAMN05421737_106128</name>
</gene>
<sequence length="132" mass="14820">MQPAVQKSLNVSLVLLCFTLLLYMKYTLVFASTERDWVVTVVDQPIQVNHTVHLQVFVTDEMYEGVTNATVKGYFSHESGDVSVIFHHVESGLYEAEALFRAEGDWMGEIFVSTWPHEEVQPALLSVEAGGL</sequence>
<evidence type="ECO:0008006" key="3">
    <source>
        <dbReference type="Google" id="ProtNLM"/>
    </source>
</evidence>
<dbReference type="Proteomes" id="UP000242662">
    <property type="component" value="Unassembled WGS sequence"/>
</dbReference>
<evidence type="ECO:0000313" key="1">
    <source>
        <dbReference type="EMBL" id="SDC23615.1"/>
    </source>
</evidence>
<accession>A0A1G6JYY3</accession>
<dbReference type="RefSeq" id="WP_090775744.1">
    <property type="nucleotide sequence ID" value="NZ_FMYM01000006.1"/>
</dbReference>
<dbReference type="AlphaFoldDB" id="A0A1G6JYY3"/>
<dbReference type="OrthoDB" id="2869751at2"/>
<reference evidence="2" key="1">
    <citation type="submission" date="2016-09" db="EMBL/GenBank/DDBJ databases">
        <authorList>
            <person name="Varghese N."/>
            <person name="Submissions S."/>
        </authorList>
    </citation>
    <scope>NUCLEOTIDE SEQUENCE [LARGE SCALE GENOMIC DNA]</scope>
    <source>
        <strain evidence="2">25nlg</strain>
    </source>
</reference>
<name>A0A1G6JYY3_9BACI</name>